<name>A0A5B7CXW2_PORTR</name>
<proteinExistence type="predicted"/>
<dbReference type="Proteomes" id="UP000324222">
    <property type="component" value="Unassembled WGS sequence"/>
</dbReference>
<sequence>MQHPPTPQTPQTPTFITPQVVVTIPPEGTEDSLLQDNITGWDMFGSSTNYEDRLDENELSMMVDQGAVDQLLVDQETEESFRRDHRTTSSTTTSGP</sequence>
<comment type="caution">
    <text evidence="2">The sequence shown here is derived from an EMBL/GenBank/DDBJ whole genome shotgun (WGS) entry which is preliminary data.</text>
</comment>
<protein>
    <submittedName>
        <fullName evidence="2">Uncharacterized protein</fullName>
    </submittedName>
</protein>
<organism evidence="2 3">
    <name type="scientific">Portunus trituberculatus</name>
    <name type="common">Swimming crab</name>
    <name type="synonym">Neptunus trituberculatus</name>
    <dbReference type="NCBI Taxonomy" id="210409"/>
    <lineage>
        <taxon>Eukaryota</taxon>
        <taxon>Metazoa</taxon>
        <taxon>Ecdysozoa</taxon>
        <taxon>Arthropoda</taxon>
        <taxon>Crustacea</taxon>
        <taxon>Multicrustacea</taxon>
        <taxon>Malacostraca</taxon>
        <taxon>Eumalacostraca</taxon>
        <taxon>Eucarida</taxon>
        <taxon>Decapoda</taxon>
        <taxon>Pleocyemata</taxon>
        <taxon>Brachyura</taxon>
        <taxon>Eubrachyura</taxon>
        <taxon>Portunoidea</taxon>
        <taxon>Portunidae</taxon>
        <taxon>Portuninae</taxon>
        <taxon>Portunus</taxon>
    </lineage>
</organism>
<evidence type="ECO:0000256" key="1">
    <source>
        <dbReference type="SAM" id="MobiDB-lite"/>
    </source>
</evidence>
<gene>
    <name evidence="2" type="ORF">E2C01_006851</name>
</gene>
<evidence type="ECO:0000313" key="3">
    <source>
        <dbReference type="Proteomes" id="UP000324222"/>
    </source>
</evidence>
<accession>A0A5B7CXW2</accession>
<keyword evidence="3" id="KW-1185">Reference proteome</keyword>
<evidence type="ECO:0000313" key="2">
    <source>
        <dbReference type="EMBL" id="MPC14098.1"/>
    </source>
</evidence>
<dbReference type="AlphaFoldDB" id="A0A5B7CXW2"/>
<feature type="region of interest" description="Disordered" evidence="1">
    <location>
        <begin position="75"/>
        <end position="96"/>
    </location>
</feature>
<dbReference type="OrthoDB" id="6375865at2759"/>
<dbReference type="EMBL" id="VSRR010000328">
    <property type="protein sequence ID" value="MPC14098.1"/>
    <property type="molecule type" value="Genomic_DNA"/>
</dbReference>
<reference evidence="2 3" key="1">
    <citation type="submission" date="2019-05" db="EMBL/GenBank/DDBJ databases">
        <title>Another draft genome of Portunus trituberculatus and its Hox gene families provides insights of decapod evolution.</title>
        <authorList>
            <person name="Jeong J.-H."/>
            <person name="Song I."/>
            <person name="Kim S."/>
            <person name="Choi T."/>
            <person name="Kim D."/>
            <person name="Ryu S."/>
            <person name="Kim W."/>
        </authorList>
    </citation>
    <scope>NUCLEOTIDE SEQUENCE [LARGE SCALE GENOMIC DNA]</scope>
    <source>
        <tissue evidence="2">Muscle</tissue>
    </source>
</reference>